<evidence type="ECO:0000313" key="3">
    <source>
        <dbReference type="Proteomes" id="UP001307889"/>
    </source>
</evidence>
<dbReference type="EMBL" id="AP028911">
    <property type="protein sequence ID" value="BES92046.1"/>
    <property type="molecule type" value="Genomic_DNA"/>
</dbReference>
<evidence type="ECO:0000256" key="1">
    <source>
        <dbReference type="SAM" id="MobiDB-lite"/>
    </source>
</evidence>
<feature type="region of interest" description="Disordered" evidence="1">
    <location>
        <begin position="73"/>
        <end position="93"/>
    </location>
</feature>
<proteinExistence type="predicted"/>
<dbReference type="Proteomes" id="UP001307889">
    <property type="component" value="Chromosome 3"/>
</dbReference>
<organism evidence="2 3">
    <name type="scientific">Nesidiocoris tenuis</name>
    <dbReference type="NCBI Taxonomy" id="355587"/>
    <lineage>
        <taxon>Eukaryota</taxon>
        <taxon>Metazoa</taxon>
        <taxon>Ecdysozoa</taxon>
        <taxon>Arthropoda</taxon>
        <taxon>Hexapoda</taxon>
        <taxon>Insecta</taxon>
        <taxon>Pterygota</taxon>
        <taxon>Neoptera</taxon>
        <taxon>Paraneoptera</taxon>
        <taxon>Hemiptera</taxon>
        <taxon>Heteroptera</taxon>
        <taxon>Panheteroptera</taxon>
        <taxon>Cimicomorpha</taxon>
        <taxon>Miridae</taxon>
        <taxon>Dicyphina</taxon>
        <taxon>Nesidiocoris</taxon>
    </lineage>
</organism>
<protein>
    <submittedName>
        <fullName evidence="2">Uncharacterized protein</fullName>
    </submittedName>
</protein>
<gene>
    <name evidence="2" type="ORF">NTJ_04855</name>
</gene>
<name>A0ABN7AIF8_9HEMI</name>
<reference evidence="2 3" key="1">
    <citation type="submission" date="2023-09" db="EMBL/GenBank/DDBJ databases">
        <title>Nesidiocoris tenuis whole genome shotgun sequence.</title>
        <authorList>
            <person name="Shibata T."/>
            <person name="Shimoda M."/>
            <person name="Kobayashi T."/>
            <person name="Uehara T."/>
        </authorList>
    </citation>
    <scope>NUCLEOTIDE SEQUENCE [LARGE SCALE GENOMIC DNA]</scope>
    <source>
        <strain evidence="2 3">Japan</strain>
    </source>
</reference>
<evidence type="ECO:0000313" key="2">
    <source>
        <dbReference type="EMBL" id="BES92046.1"/>
    </source>
</evidence>
<feature type="compositionally biased region" description="Basic and acidic residues" evidence="1">
    <location>
        <begin position="73"/>
        <end position="86"/>
    </location>
</feature>
<keyword evidence="3" id="KW-1185">Reference proteome</keyword>
<feature type="region of interest" description="Disordered" evidence="1">
    <location>
        <begin position="16"/>
        <end position="40"/>
    </location>
</feature>
<accession>A0ABN7AIF8</accession>
<sequence>MPSRVRGMREFIGKFKREMTAKAGPKGVESSSAEYTEDRRPILRMNPRSYNYPLDIAPLHILTGLLDMHPRLTERREEDGIGERLTPKKSHKK</sequence>